<evidence type="ECO:0008006" key="3">
    <source>
        <dbReference type="Google" id="ProtNLM"/>
    </source>
</evidence>
<keyword evidence="2" id="KW-1185">Reference proteome</keyword>
<name>A0A5J5IWE4_9MICO</name>
<dbReference type="RefSeq" id="WP_150450462.1">
    <property type="nucleotide sequence ID" value="NZ_VYSA01000006.1"/>
</dbReference>
<dbReference type="Gene3D" id="2.60.120.260">
    <property type="entry name" value="Galactose-binding domain-like"/>
    <property type="match status" value="1"/>
</dbReference>
<comment type="caution">
    <text evidence="1">The sequence shown here is derived from an EMBL/GenBank/DDBJ whole genome shotgun (WGS) entry which is preliminary data.</text>
</comment>
<dbReference type="OrthoDB" id="5165480at2"/>
<evidence type="ECO:0000313" key="2">
    <source>
        <dbReference type="Proteomes" id="UP000325827"/>
    </source>
</evidence>
<evidence type="ECO:0000313" key="1">
    <source>
        <dbReference type="EMBL" id="KAA9105003.1"/>
    </source>
</evidence>
<gene>
    <name evidence="1" type="ORF">F6B43_18315</name>
</gene>
<organism evidence="1 2">
    <name type="scientific">Microbacterium rhizomatis</name>
    <dbReference type="NCBI Taxonomy" id="1631477"/>
    <lineage>
        <taxon>Bacteria</taxon>
        <taxon>Bacillati</taxon>
        <taxon>Actinomycetota</taxon>
        <taxon>Actinomycetes</taxon>
        <taxon>Micrococcales</taxon>
        <taxon>Microbacteriaceae</taxon>
        <taxon>Microbacterium</taxon>
    </lineage>
</organism>
<dbReference type="EMBL" id="VYSA01000006">
    <property type="protein sequence ID" value="KAA9105003.1"/>
    <property type="molecule type" value="Genomic_DNA"/>
</dbReference>
<dbReference type="AlphaFoldDB" id="A0A5J5IWE4"/>
<dbReference type="Proteomes" id="UP000325827">
    <property type="component" value="Unassembled WGS sequence"/>
</dbReference>
<reference evidence="2" key="1">
    <citation type="submission" date="2019-09" db="EMBL/GenBank/DDBJ databases">
        <title>Mumia zhuanghuii sp. nov. isolated from the intestinal contents of plateau pika (Ochotona curzoniae) in the Qinghai-Tibet plateau of China.</title>
        <authorList>
            <person name="Tian Z."/>
        </authorList>
    </citation>
    <scope>NUCLEOTIDE SEQUENCE [LARGE SCALE GENOMIC DNA]</scope>
    <source>
        <strain evidence="2">JCM 30598</strain>
    </source>
</reference>
<accession>A0A5J5IWE4</accession>
<proteinExistence type="predicted"/>
<protein>
    <recommendedName>
        <fullName evidence="3">CBM-cenC domain-containing protein</fullName>
    </recommendedName>
</protein>
<sequence length="550" mass="58042">MRSAHTYTAALIGSPDIALRVKGGSIKLDEATAPHVQGTLTIAIPALSTLTALDPRLGKRVRVSVAAAFPTGTQSRTFDLTLRERSVSHRDGTVALAVASDEALLGDYAPLADDTNTLALAGSLRSVINYVLTTAGIGATLASTPAGDADLTPYWSITNLVTNPQADTATGYLAAGGTSAVATSGSSPWQGSASVVWNASAAGASFLQVPNEPACRAEETFTASAYVRANTGTTTRTCSILVRFTNDAGALMGDFTSIPIGISYSTWTRLGITVTAPPGATKVYMFIRQNAVAAADQFAVDAPMLYRDSRMVPFFHGSSTGGGYNYQWGSGGANASTSTRVPILERSPESFTWRAGQSALEFLVPLFQAAGYRLVCDETRTWTLRGAGYTAPGNLTVRHAVNLIDATDTLTRDGLWFDGQVTRHRWTEAGEQREAVDAWALTATPTRVNRVELNTPYPGPGRSQYAVQRAQGRGRDVTVETVADWTAAAEQPITGLLDGAPAQVGKTSSITYNLDNDRMTIVTRTTDTPLGAIDLLSSTINSLTGTINSL</sequence>